<keyword evidence="2" id="KW-1185">Reference proteome</keyword>
<comment type="caution">
    <text evidence="1">The sequence shown here is derived from an EMBL/GenBank/DDBJ whole genome shotgun (WGS) entry which is preliminary data.</text>
</comment>
<dbReference type="EMBL" id="JAWDGP010006119">
    <property type="protein sequence ID" value="KAK3746710.1"/>
    <property type="molecule type" value="Genomic_DNA"/>
</dbReference>
<protein>
    <submittedName>
        <fullName evidence="1">Uncharacterized protein</fullName>
    </submittedName>
</protein>
<dbReference type="AlphaFoldDB" id="A0AAE0YJ80"/>
<proteinExistence type="predicted"/>
<evidence type="ECO:0000313" key="2">
    <source>
        <dbReference type="Proteomes" id="UP001283361"/>
    </source>
</evidence>
<gene>
    <name evidence="1" type="ORF">RRG08_066504</name>
</gene>
<organism evidence="1 2">
    <name type="scientific">Elysia crispata</name>
    <name type="common">lettuce slug</name>
    <dbReference type="NCBI Taxonomy" id="231223"/>
    <lineage>
        <taxon>Eukaryota</taxon>
        <taxon>Metazoa</taxon>
        <taxon>Spiralia</taxon>
        <taxon>Lophotrochozoa</taxon>
        <taxon>Mollusca</taxon>
        <taxon>Gastropoda</taxon>
        <taxon>Heterobranchia</taxon>
        <taxon>Euthyneura</taxon>
        <taxon>Panpulmonata</taxon>
        <taxon>Sacoglossa</taxon>
        <taxon>Placobranchoidea</taxon>
        <taxon>Plakobranchidae</taxon>
        <taxon>Elysia</taxon>
    </lineage>
</organism>
<sequence length="83" mass="8821">MEEKKDSLAEWNLRGGGETLAWTDGCFMMCVWGEGGGGGSQQTSGPSGCTDRACLLCLAEFGTVLVVNRGLDVSQSRQECRVS</sequence>
<accession>A0AAE0YJ80</accession>
<dbReference type="Proteomes" id="UP001283361">
    <property type="component" value="Unassembled WGS sequence"/>
</dbReference>
<reference evidence="1" key="1">
    <citation type="journal article" date="2023" name="G3 (Bethesda)">
        <title>A reference genome for the long-term kleptoplast-retaining sea slug Elysia crispata morphotype clarki.</title>
        <authorList>
            <person name="Eastman K.E."/>
            <person name="Pendleton A.L."/>
            <person name="Shaikh M.A."/>
            <person name="Suttiyut T."/>
            <person name="Ogas R."/>
            <person name="Tomko P."/>
            <person name="Gavelis G."/>
            <person name="Widhalm J.R."/>
            <person name="Wisecaver J.H."/>
        </authorList>
    </citation>
    <scope>NUCLEOTIDE SEQUENCE</scope>
    <source>
        <strain evidence="1">ECLA1</strain>
    </source>
</reference>
<evidence type="ECO:0000313" key="1">
    <source>
        <dbReference type="EMBL" id="KAK3746710.1"/>
    </source>
</evidence>
<name>A0AAE0YJ80_9GAST</name>